<sequence>MTRDSRSILLGLHRDRRHPMGLATDLSLDACSRLALVGGFAHAGLQRAMADIRHEQRREASAVGEVVARLREARLGQVAATRRAVAAEARAAQTEEEARGAQAEIRLLREALRAERSLTAGLKEICGVA</sequence>
<evidence type="ECO:0000313" key="2">
    <source>
        <dbReference type="EMBL" id="CAX22072.1"/>
    </source>
</evidence>
<dbReference type="KEGG" id="mdi:METDI0412"/>
<evidence type="ECO:0000313" key="3">
    <source>
        <dbReference type="Proteomes" id="UP000008070"/>
    </source>
</evidence>
<protein>
    <submittedName>
        <fullName evidence="2">Uncharacterized protein</fullName>
    </submittedName>
</protein>
<keyword evidence="1" id="KW-0175">Coiled coil</keyword>
<dbReference type="HOGENOM" id="CLU_1946288_0_0_5"/>
<dbReference type="AlphaFoldDB" id="C7C9A6"/>
<feature type="coiled-coil region" evidence="1">
    <location>
        <begin position="77"/>
        <end position="111"/>
    </location>
</feature>
<organism evidence="2 3">
    <name type="scientific">Methylorubrum extorquens (strain DSM 6343 / CIP 106787 / DM4)</name>
    <name type="common">Methylobacterium extorquens</name>
    <dbReference type="NCBI Taxonomy" id="661410"/>
    <lineage>
        <taxon>Bacteria</taxon>
        <taxon>Pseudomonadati</taxon>
        <taxon>Pseudomonadota</taxon>
        <taxon>Alphaproteobacteria</taxon>
        <taxon>Hyphomicrobiales</taxon>
        <taxon>Methylobacteriaceae</taxon>
        <taxon>Methylorubrum</taxon>
    </lineage>
</organism>
<reference evidence="3" key="1">
    <citation type="journal article" date="2009" name="PLoS ONE">
        <title>Methylobacterium genome sequences: a reference blueprint to investigate microbial metabolism of C1 compounds from natural and industrial sources.</title>
        <authorList>
            <person name="Vuilleumier S."/>
            <person name="Chistoserdova L."/>
            <person name="Lee M.-C."/>
            <person name="Bringel F."/>
            <person name="Lajus A."/>
            <person name="Zhou Y."/>
            <person name="Gourion B."/>
            <person name="Barbe V."/>
            <person name="Chang J."/>
            <person name="Cruveiller S."/>
            <person name="Dossat C."/>
            <person name="Gillett W."/>
            <person name="Gruffaz C."/>
            <person name="Haugen E."/>
            <person name="Hourcade E."/>
            <person name="Levy R."/>
            <person name="Mangenot S."/>
            <person name="Muller E."/>
            <person name="Nadalig T."/>
            <person name="Pagni M."/>
            <person name="Penny C."/>
            <person name="Peyraud R."/>
            <person name="Robinson D.G."/>
            <person name="Roche D."/>
            <person name="Rouy Z."/>
            <person name="Saenampechek C."/>
            <person name="Salvignol G."/>
            <person name="Vallenet D."/>
            <person name="Wu Z."/>
            <person name="Marx C.J."/>
            <person name="Vorholt J.A."/>
            <person name="Olson M.V."/>
            <person name="Kaul R."/>
            <person name="Weissenbach J."/>
            <person name="Medigue C."/>
            <person name="Lidstrom M.E."/>
        </authorList>
    </citation>
    <scope>NUCLEOTIDE SEQUENCE [LARGE SCALE GENOMIC DNA]</scope>
    <source>
        <strain evidence="3">DSM 6343 / CIP 106787 / DM4</strain>
    </source>
</reference>
<gene>
    <name evidence="2" type="ORF">METD_I0412</name>
</gene>
<proteinExistence type="predicted"/>
<dbReference type="EMBL" id="FP103042">
    <property type="protein sequence ID" value="CAX22072.1"/>
    <property type="molecule type" value="Genomic_DNA"/>
</dbReference>
<accession>C7C9A6</accession>
<evidence type="ECO:0000256" key="1">
    <source>
        <dbReference type="SAM" id="Coils"/>
    </source>
</evidence>
<dbReference type="Proteomes" id="UP000008070">
    <property type="component" value="Chromosome"/>
</dbReference>
<name>C7C9A6_METED</name>